<dbReference type="Proteomes" id="UP000554482">
    <property type="component" value="Unassembled WGS sequence"/>
</dbReference>
<keyword evidence="2" id="KW-1185">Reference proteome</keyword>
<organism evidence="1 2">
    <name type="scientific">Thalictrum thalictroides</name>
    <name type="common">Rue-anemone</name>
    <name type="synonym">Anemone thalictroides</name>
    <dbReference type="NCBI Taxonomy" id="46969"/>
    <lineage>
        <taxon>Eukaryota</taxon>
        <taxon>Viridiplantae</taxon>
        <taxon>Streptophyta</taxon>
        <taxon>Embryophyta</taxon>
        <taxon>Tracheophyta</taxon>
        <taxon>Spermatophyta</taxon>
        <taxon>Magnoliopsida</taxon>
        <taxon>Ranunculales</taxon>
        <taxon>Ranunculaceae</taxon>
        <taxon>Thalictroideae</taxon>
        <taxon>Thalictrum</taxon>
    </lineage>
</organism>
<proteinExistence type="predicted"/>
<evidence type="ECO:0000313" key="1">
    <source>
        <dbReference type="EMBL" id="KAF5186758.1"/>
    </source>
</evidence>
<protein>
    <submittedName>
        <fullName evidence="1">Root UVB sensitive</fullName>
    </submittedName>
</protein>
<name>A0A7J6VQB3_THATH</name>
<comment type="caution">
    <text evidence="1">The sequence shown here is derived from an EMBL/GenBank/DDBJ whole genome shotgun (WGS) entry which is preliminary data.</text>
</comment>
<accession>A0A7J6VQB3</accession>
<dbReference type="AlphaFoldDB" id="A0A7J6VQB3"/>
<evidence type="ECO:0000313" key="2">
    <source>
        <dbReference type="Proteomes" id="UP000554482"/>
    </source>
</evidence>
<sequence>MQSTLSHIPTNSFKLQFPWKSHKQQFQTTLFNNFNLNNKTLTISSSLTTSYEEIDSGNRPLRLPIVIRKDGKVSQYIWNGSHVELECIDGNGNTSNWVGTDDWLHRLYQSCGTAVQKILIPRHVHSELNYKEYVKWKFVSRVFSSALQVLATQKKEDSE</sequence>
<dbReference type="EMBL" id="JABWDY010028875">
    <property type="protein sequence ID" value="KAF5186758.1"/>
    <property type="molecule type" value="Genomic_DNA"/>
</dbReference>
<gene>
    <name evidence="1" type="ORF">FRX31_023653</name>
</gene>
<reference evidence="1 2" key="1">
    <citation type="submission" date="2020-06" db="EMBL/GenBank/DDBJ databases">
        <title>Transcriptomic and genomic resources for Thalictrum thalictroides and T. hernandezii: Facilitating candidate gene discovery in an emerging model plant lineage.</title>
        <authorList>
            <person name="Arias T."/>
            <person name="Riano-Pachon D.M."/>
            <person name="Di Stilio V.S."/>
        </authorList>
    </citation>
    <scope>NUCLEOTIDE SEQUENCE [LARGE SCALE GENOMIC DNA]</scope>
    <source>
        <strain evidence="2">cv. WT478/WT964</strain>
        <tissue evidence="1">Leaves</tissue>
    </source>
</reference>